<accession>A0A5N5TC90</accession>
<dbReference type="Pfam" id="PF01062">
    <property type="entry name" value="Bestrophin"/>
    <property type="match status" value="2"/>
</dbReference>
<keyword evidence="3 6" id="KW-1133">Transmembrane helix</keyword>
<comment type="similarity">
    <text evidence="5 6">Belongs to the anion channel-forming bestrophin (TC 1.A.46) family. Calcium-sensitive chloride channel subfamily.</text>
</comment>
<evidence type="ECO:0000256" key="1">
    <source>
        <dbReference type="ARBA" id="ARBA00004370"/>
    </source>
</evidence>
<evidence type="ECO:0000256" key="5">
    <source>
        <dbReference type="ARBA" id="ARBA00034769"/>
    </source>
</evidence>
<keyword evidence="2 6" id="KW-0812">Transmembrane</keyword>
<keyword evidence="6" id="KW-0407">Ion channel</keyword>
<sequence>MTVTYTSDVASSHKFGVFWKLLLRWKGSVYKMIWPEIIVFTVIFLSLSCIYRYALSDYYKEIFEQIALYCRSYVDSIPVTFVLGFYVSLVVTRWWGQFESLPWPDNLAILVSNSIQGRDVRTRMMRRTIVRYLLDTEKNLLEATIKDANGNIYWVPLVWAVSLIESARKECYIKNDLAVQVVTLAVYSFLVATIMGRQFLENQGNRNIGTIDIFIPIFTYLQILFYLGWLKVAESLFNPFGKDDEDFDVEGLVDRNMRISYLIADKMLDSHPELQQDKHWDEVFYKQALIRTPSKKDREEENETTINLLPKDDEADFVVSP</sequence>
<dbReference type="AlphaFoldDB" id="A0A5N5TC90"/>
<dbReference type="InterPro" id="IPR000615">
    <property type="entry name" value="Bestrophin"/>
</dbReference>
<keyword evidence="6" id="KW-0868">Chloride</keyword>
<dbReference type="GO" id="GO:0005886">
    <property type="term" value="C:plasma membrane"/>
    <property type="evidence" value="ECO:0007669"/>
    <property type="project" value="UniProtKB-SubCell"/>
</dbReference>
<organism evidence="7 8">
    <name type="scientific">Armadillidium nasatum</name>
    <dbReference type="NCBI Taxonomy" id="96803"/>
    <lineage>
        <taxon>Eukaryota</taxon>
        <taxon>Metazoa</taxon>
        <taxon>Ecdysozoa</taxon>
        <taxon>Arthropoda</taxon>
        <taxon>Crustacea</taxon>
        <taxon>Multicrustacea</taxon>
        <taxon>Malacostraca</taxon>
        <taxon>Eumalacostraca</taxon>
        <taxon>Peracarida</taxon>
        <taxon>Isopoda</taxon>
        <taxon>Oniscidea</taxon>
        <taxon>Crinocheta</taxon>
        <taxon>Armadillidiidae</taxon>
        <taxon>Armadillidium</taxon>
    </lineage>
</organism>
<dbReference type="Proteomes" id="UP000326759">
    <property type="component" value="Unassembled WGS sequence"/>
</dbReference>
<keyword evidence="6" id="KW-1003">Cell membrane</keyword>
<name>A0A5N5TC90_9CRUS</name>
<evidence type="ECO:0000313" key="8">
    <source>
        <dbReference type="Proteomes" id="UP000326759"/>
    </source>
</evidence>
<dbReference type="EMBL" id="SEYY01006861">
    <property type="protein sequence ID" value="KAB7502725.1"/>
    <property type="molecule type" value="Genomic_DNA"/>
</dbReference>
<feature type="transmembrane region" description="Helical" evidence="6">
    <location>
        <begin position="32"/>
        <end position="55"/>
    </location>
</feature>
<gene>
    <name evidence="7" type="primary">Best3_0</name>
    <name evidence="7" type="ORF">Anas_10703</name>
</gene>
<proteinExistence type="inferred from homology"/>
<evidence type="ECO:0000313" key="7">
    <source>
        <dbReference type="EMBL" id="KAB7502725.1"/>
    </source>
</evidence>
<comment type="function">
    <text evidence="6">Forms chloride channels.</text>
</comment>
<evidence type="ECO:0000256" key="6">
    <source>
        <dbReference type="RuleBase" id="RU363126"/>
    </source>
</evidence>
<comment type="subcellular location">
    <subcellularLocation>
        <location evidence="6">Cell membrane</location>
        <topology evidence="6">Multi-pass membrane protein</topology>
    </subcellularLocation>
    <subcellularLocation>
        <location evidence="1">Membrane</location>
    </subcellularLocation>
</comment>
<feature type="transmembrane region" description="Helical" evidence="6">
    <location>
        <begin position="208"/>
        <end position="229"/>
    </location>
</feature>
<dbReference type="GO" id="GO:0034707">
    <property type="term" value="C:chloride channel complex"/>
    <property type="evidence" value="ECO:0007669"/>
    <property type="project" value="UniProtKB-KW"/>
</dbReference>
<evidence type="ECO:0000256" key="4">
    <source>
        <dbReference type="ARBA" id="ARBA00023136"/>
    </source>
</evidence>
<protein>
    <recommendedName>
        <fullName evidence="6">Bestrophin homolog</fullName>
    </recommendedName>
</protein>
<dbReference type="InterPro" id="IPR021134">
    <property type="entry name" value="Bestrophin-like"/>
</dbReference>
<evidence type="ECO:0000256" key="3">
    <source>
        <dbReference type="ARBA" id="ARBA00022989"/>
    </source>
</evidence>
<keyword evidence="6" id="KW-0813">Transport</keyword>
<feature type="transmembrane region" description="Helical" evidence="6">
    <location>
        <begin position="76"/>
        <end position="96"/>
    </location>
</feature>
<keyword evidence="8" id="KW-1185">Reference proteome</keyword>
<dbReference type="GO" id="GO:0005254">
    <property type="term" value="F:chloride channel activity"/>
    <property type="evidence" value="ECO:0007669"/>
    <property type="project" value="UniProtKB-KW"/>
</dbReference>
<keyword evidence="6" id="KW-0869">Chloride channel</keyword>
<dbReference type="OrthoDB" id="201595at2759"/>
<dbReference type="PANTHER" id="PTHR10736:SF65">
    <property type="entry name" value="BESTROPHIN 1, ISOFORM C-RELATED"/>
    <property type="match status" value="1"/>
</dbReference>
<evidence type="ECO:0000256" key="2">
    <source>
        <dbReference type="ARBA" id="ARBA00022692"/>
    </source>
</evidence>
<dbReference type="PANTHER" id="PTHR10736">
    <property type="entry name" value="BESTROPHIN"/>
    <property type="match status" value="1"/>
</dbReference>
<feature type="transmembrane region" description="Helical" evidence="6">
    <location>
        <begin position="177"/>
        <end position="196"/>
    </location>
</feature>
<keyword evidence="6" id="KW-0406">Ion transport</keyword>
<comment type="caution">
    <text evidence="7">The sequence shown here is derived from an EMBL/GenBank/DDBJ whole genome shotgun (WGS) entry which is preliminary data.</text>
</comment>
<reference evidence="7 8" key="1">
    <citation type="journal article" date="2019" name="PLoS Biol.">
        <title>Sex chromosomes control vertical transmission of feminizing Wolbachia symbionts in an isopod.</title>
        <authorList>
            <person name="Becking T."/>
            <person name="Chebbi M.A."/>
            <person name="Giraud I."/>
            <person name="Moumen B."/>
            <person name="Laverre T."/>
            <person name="Caubet Y."/>
            <person name="Peccoud J."/>
            <person name="Gilbert C."/>
            <person name="Cordaux R."/>
        </authorList>
    </citation>
    <scope>NUCLEOTIDE SEQUENCE [LARGE SCALE GENOMIC DNA]</scope>
    <source>
        <strain evidence="7">ANa2</strain>
        <tissue evidence="7">Whole body excluding digestive tract and cuticle</tissue>
    </source>
</reference>
<keyword evidence="4 6" id="KW-0472">Membrane</keyword>